<proteinExistence type="predicted"/>
<evidence type="ECO:0000256" key="1">
    <source>
        <dbReference type="SAM" id="MobiDB-lite"/>
    </source>
</evidence>
<dbReference type="AlphaFoldDB" id="A0A9W9LZ16"/>
<evidence type="ECO:0000313" key="3">
    <source>
        <dbReference type="Proteomes" id="UP001146351"/>
    </source>
</evidence>
<comment type="caution">
    <text evidence="2">The sequence shown here is derived from an EMBL/GenBank/DDBJ whole genome shotgun (WGS) entry which is preliminary data.</text>
</comment>
<organism evidence="2 3">
    <name type="scientific">Penicillium capsulatum</name>
    <dbReference type="NCBI Taxonomy" id="69766"/>
    <lineage>
        <taxon>Eukaryota</taxon>
        <taxon>Fungi</taxon>
        <taxon>Dikarya</taxon>
        <taxon>Ascomycota</taxon>
        <taxon>Pezizomycotina</taxon>
        <taxon>Eurotiomycetes</taxon>
        <taxon>Eurotiomycetidae</taxon>
        <taxon>Eurotiales</taxon>
        <taxon>Aspergillaceae</taxon>
        <taxon>Penicillium</taxon>
    </lineage>
</organism>
<feature type="region of interest" description="Disordered" evidence="1">
    <location>
        <begin position="281"/>
        <end position="301"/>
    </location>
</feature>
<name>A0A9W9LZ16_9EURO</name>
<accession>A0A9W9LZ16</accession>
<evidence type="ECO:0000313" key="2">
    <source>
        <dbReference type="EMBL" id="KAJ5183386.1"/>
    </source>
</evidence>
<dbReference type="EMBL" id="JAPQKO010000001">
    <property type="protein sequence ID" value="KAJ5183386.1"/>
    <property type="molecule type" value="Genomic_DNA"/>
</dbReference>
<dbReference type="Proteomes" id="UP001146351">
    <property type="component" value="Unassembled WGS sequence"/>
</dbReference>
<dbReference type="OrthoDB" id="4106209at2759"/>
<feature type="compositionally biased region" description="Basic and acidic residues" evidence="1">
    <location>
        <begin position="150"/>
        <end position="162"/>
    </location>
</feature>
<protein>
    <submittedName>
        <fullName evidence="2">Uncharacterized protein</fullName>
    </submittedName>
</protein>
<feature type="region of interest" description="Disordered" evidence="1">
    <location>
        <begin position="141"/>
        <end position="179"/>
    </location>
</feature>
<sequence>MRKPSLAEIVYTTTFPRPTASDPGSFAAHITRHLVPEVRVETNTFYGPLDCIEAQYPGLDYSFAPHRQRLSRFPWHRRLFRVFDKLHLTEEEISGLCCWEGTKSARQRYEAEEGVSVQDTTGDAIPRATLFPTPTVAIHYDFGGPEDDQDQLHETRSDDTVRASHSRSSSAFSDYRGTGFDEDLSDEEVESCGVELNHRLLAAMAARDQGADVPLDEDWEQWMKEAGECGGYGDMVHAIRSSQPLSFLPEAPTSALRHDNARLATAATLSAESYLYSTSSSLLTSSPVFPPSSTHPSGTAR</sequence>
<reference evidence="2" key="1">
    <citation type="submission" date="2022-11" db="EMBL/GenBank/DDBJ databases">
        <authorList>
            <person name="Petersen C."/>
        </authorList>
    </citation>
    <scope>NUCLEOTIDE SEQUENCE</scope>
    <source>
        <strain evidence="2">IBT 21917</strain>
    </source>
</reference>
<gene>
    <name evidence="2" type="ORF">N7492_001002</name>
</gene>
<keyword evidence="3" id="KW-1185">Reference proteome</keyword>
<reference evidence="2" key="2">
    <citation type="journal article" date="2023" name="IMA Fungus">
        <title>Comparative genomic study of the Penicillium genus elucidates a diverse pangenome and 15 lateral gene transfer events.</title>
        <authorList>
            <person name="Petersen C."/>
            <person name="Sorensen T."/>
            <person name="Nielsen M.R."/>
            <person name="Sondergaard T.E."/>
            <person name="Sorensen J.L."/>
            <person name="Fitzpatrick D.A."/>
            <person name="Frisvad J.C."/>
            <person name="Nielsen K.L."/>
        </authorList>
    </citation>
    <scope>NUCLEOTIDE SEQUENCE</scope>
    <source>
        <strain evidence="2">IBT 21917</strain>
    </source>
</reference>